<feature type="transmembrane region" description="Helical" evidence="2">
    <location>
        <begin position="34"/>
        <end position="60"/>
    </location>
</feature>
<sequence>MDRCAKVGLVLFLVSDFIQDGACGSEDGKGNIGGLVAATVAAFFCLLAIVIMIMVARDWYMQRQLRKGRRRVPRRSTRKSFWRSQSQHSLTLTPQSQRKLKMPGSLLCLLSLPPRRRETRHLRSTTQPKHYTQDFLHATTKAEVTSSQPTQQIITLTTASRETNPDMRTTYVPLGSERATHSYTNLGVTAPAVKSHESYHVRATQISQTARPTSDQQSDIFISPLIPDTSRPQDADVIIFDSDDEAGNIPNIYGQKGDVLY</sequence>
<evidence type="ECO:0000256" key="2">
    <source>
        <dbReference type="SAM" id="Phobius"/>
    </source>
</evidence>
<keyword evidence="2" id="KW-0812">Transmembrane</keyword>
<evidence type="ECO:0000313" key="3">
    <source>
        <dbReference type="EMBL" id="WAQ97412.1"/>
    </source>
</evidence>
<protein>
    <submittedName>
        <fullName evidence="3">Uncharacterized protein</fullName>
    </submittedName>
</protein>
<gene>
    <name evidence="3" type="ORF">MAR_030102</name>
</gene>
<accession>A0ABY7DL30</accession>
<keyword evidence="2" id="KW-0472">Membrane</keyword>
<evidence type="ECO:0000313" key="4">
    <source>
        <dbReference type="Proteomes" id="UP001164746"/>
    </source>
</evidence>
<feature type="region of interest" description="Disordered" evidence="1">
    <location>
        <begin position="70"/>
        <end position="94"/>
    </location>
</feature>
<name>A0ABY7DL30_MYAAR</name>
<organism evidence="3 4">
    <name type="scientific">Mya arenaria</name>
    <name type="common">Soft-shell clam</name>
    <dbReference type="NCBI Taxonomy" id="6604"/>
    <lineage>
        <taxon>Eukaryota</taxon>
        <taxon>Metazoa</taxon>
        <taxon>Spiralia</taxon>
        <taxon>Lophotrochozoa</taxon>
        <taxon>Mollusca</taxon>
        <taxon>Bivalvia</taxon>
        <taxon>Autobranchia</taxon>
        <taxon>Heteroconchia</taxon>
        <taxon>Euheterodonta</taxon>
        <taxon>Imparidentia</taxon>
        <taxon>Neoheterodontei</taxon>
        <taxon>Myida</taxon>
        <taxon>Myoidea</taxon>
        <taxon>Myidae</taxon>
        <taxon>Mya</taxon>
    </lineage>
</organism>
<evidence type="ECO:0000256" key="1">
    <source>
        <dbReference type="SAM" id="MobiDB-lite"/>
    </source>
</evidence>
<keyword evidence="4" id="KW-1185">Reference proteome</keyword>
<dbReference type="EMBL" id="CP111013">
    <property type="protein sequence ID" value="WAQ97412.1"/>
    <property type="molecule type" value="Genomic_DNA"/>
</dbReference>
<reference evidence="3" key="1">
    <citation type="submission" date="2022-11" db="EMBL/GenBank/DDBJ databases">
        <title>Centuries of genome instability and evolution in soft-shell clam transmissible cancer (bioRxiv).</title>
        <authorList>
            <person name="Hart S.F.M."/>
            <person name="Yonemitsu M.A."/>
            <person name="Giersch R.M."/>
            <person name="Beal B.F."/>
            <person name="Arriagada G."/>
            <person name="Davis B.W."/>
            <person name="Ostrander E.A."/>
            <person name="Goff S.P."/>
            <person name="Metzger M.J."/>
        </authorList>
    </citation>
    <scope>NUCLEOTIDE SEQUENCE</scope>
    <source>
        <strain evidence="3">MELC-2E11</strain>
        <tissue evidence="3">Siphon/mantle</tissue>
    </source>
</reference>
<dbReference type="Proteomes" id="UP001164746">
    <property type="component" value="Chromosome 2"/>
</dbReference>
<feature type="compositionally biased region" description="Polar residues" evidence="1">
    <location>
        <begin position="82"/>
        <end position="94"/>
    </location>
</feature>
<keyword evidence="2" id="KW-1133">Transmembrane helix</keyword>
<proteinExistence type="predicted"/>
<feature type="compositionally biased region" description="Basic residues" evidence="1">
    <location>
        <begin position="70"/>
        <end position="81"/>
    </location>
</feature>